<evidence type="ECO:0000313" key="1">
    <source>
        <dbReference type="EMBL" id="SIR62892.1"/>
    </source>
</evidence>
<dbReference type="Proteomes" id="UP000186808">
    <property type="component" value="Unassembled WGS sequence"/>
</dbReference>
<dbReference type="EMBL" id="FTNL01000017">
    <property type="protein sequence ID" value="SIR62892.1"/>
    <property type="molecule type" value="Genomic_DNA"/>
</dbReference>
<gene>
    <name evidence="1" type="ORF">SAMN05421777_11772</name>
</gene>
<proteinExistence type="predicted"/>
<name>A0ABY1KD20_9GAMM</name>
<comment type="caution">
    <text evidence="1">The sequence shown here is derived from an EMBL/GenBank/DDBJ whole genome shotgun (WGS) entry which is preliminary data.</text>
</comment>
<organism evidence="1 2">
    <name type="scientific">Fluoribacter gormanii</name>
    <dbReference type="NCBI Taxonomy" id="464"/>
    <lineage>
        <taxon>Bacteria</taxon>
        <taxon>Pseudomonadati</taxon>
        <taxon>Pseudomonadota</taxon>
        <taxon>Gammaproteobacteria</taxon>
        <taxon>Legionellales</taxon>
        <taxon>Legionellaceae</taxon>
        <taxon>Fluoribacter</taxon>
    </lineage>
</organism>
<keyword evidence="2" id="KW-1185">Reference proteome</keyword>
<reference evidence="1 2" key="1">
    <citation type="submission" date="2017-01" db="EMBL/GenBank/DDBJ databases">
        <authorList>
            <person name="Varghese N."/>
            <person name="Submissions S."/>
        </authorList>
    </citation>
    <scope>NUCLEOTIDE SEQUENCE [LARGE SCALE GENOMIC DNA]</scope>
    <source>
        <strain evidence="1 2">ATCC 33342</strain>
    </source>
</reference>
<evidence type="ECO:0000313" key="2">
    <source>
        <dbReference type="Proteomes" id="UP000186808"/>
    </source>
</evidence>
<protein>
    <submittedName>
        <fullName evidence="1">Uncharacterized protein</fullName>
    </submittedName>
</protein>
<sequence length="53" mass="6299">MLAKLFNILKFSINYRERLGNMKFSWARVTYNDLEVTTTLQLDIVVKNISYLN</sequence>
<accession>A0ABY1KD20</accession>